<accession>A0AC35F5A9</accession>
<dbReference type="Proteomes" id="UP000887580">
    <property type="component" value="Unplaced"/>
</dbReference>
<organism evidence="1 2">
    <name type="scientific">Panagrolaimus sp. PS1159</name>
    <dbReference type="NCBI Taxonomy" id="55785"/>
    <lineage>
        <taxon>Eukaryota</taxon>
        <taxon>Metazoa</taxon>
        <taxon>Ecdysozoa</taxon>
        <taxon>Nematoda</taxon>
        <taxon>Chromadorea</taxon>
        <taxon>Rhabditida</taxon>
        <taxon>Tylenchina</taxon>
        <taxon>Panagrolaimomorpha</taxon>
        <taxon>Panagrolaimoidea</taxon>
        <taxon>Panagrolaimidae</taxon>
        <taxon>Panagrolaimus</taxon>
    </lineage>
</organism>
<proteinExistence type="predicted"/>
<protein>
    <submittedName>
        <fullName evidence="2">Uncharacterized protein</fullName>
    </submittedName>
</protein>
<sequence>MVVQLIAKDKNEKLQYEGRCKLTINSVSKLLLIEPITEEFKLISALFEWKFVAENNILFIFAEYDFQDFALVFDTTKVCKKVYKAILKKAADYKIHNLIYFNEKLEGKSLSSKKRSHANSSIIVKPNFELIDYHQLKTTKKRLFIFTSNDKTKCYEYYWYERSQCYLCCACCRKRKTVGAYIRQKSDGSEYVKLWKSGHICEMRNYKPDKYTFDPLKNIVTKHNFELFQYKQKGIEKKTLVIFCPTNKRLCYEYGWYNRMQCFFCLGCHTDDNKLAVTAIIQKNENDEDYIKLSNVEHICVLREFDSLKYKSDIVISKSMYEIMPSSSDGQKNKYLLVFTSADKKMCYKYIYQQYSYYCVKCFVKKHYIRVNICLNQNGEEYVSLQDKTHICMPVEYKKFEKRIIKAPDYQLIKRRHKGKWLQKLIVFTTKYKNYCYEYGMHTDKLFACNGCTRLNVFNHAKFFKRDEENEEEFVQLSSIEHVCEPQKYVQEDLTLKIVQKPNFKVVKHSKKGIVNRYLYIFATSSSSSSGRDLYYKYSFDKASNHFRCSYCRKRYVIAKLRQNENGEDYFELNNTEHECQPKQFRESNIVRLPNFKIETREKGKRHLFLFDKNNMDLCYNYFFINSAKSFMCQRCNLKRHSVTAKERQMENGEVYLELGENEHICKPEKYKSEDEYPKEKIYEPNFKIINDGKKLMVFDSLNKQLCYEYKYRNCVEKFVCVQCDKRKKRVTAKLSKNEMGEDYIELGPIQHICQS</sequence>
<evidence type="ECO:0000313" key="2">
    <source>
        <dbReference type="WBParaSite" id="PS1159_v2.g14023.t1"/>
    </source>
</evidence>
<evidence type="ECO:0000313" key="1">
    <source>
        <dbReference type="Proteomes" id="UP000887580"/>
    </source>
</evidence>
<reference evidence="2" key="1">
    <citation type="submission" date="2022-11" db="UniProtKB">
        <authorList>
            <consortium name="WormBaseParasite"/>
        </authorList>
    </citation>
    <scope>IDENTIFICATION</scope>
</reference>
<dbReference type="WBParaSite" id="PS1159_v2.g14023.t1">
    <property type="protein sequence ID" value="PS1159_v2.g14023.t1"/>
    <property type="gene ID" value="PS1159_v2.g14023"/>
</dbReference>
<name>A0AC35F5A9_9BILA</name>